<accession>A0A2T4AR38</accession>
<dbReference type="AlphaFoldDB" id="A0A2T4AR38"/>
<sequence>MGMASRGGSSCAFVCSQRPLLLWAQPNNQPEVVASGKSRQTGSRCVAVGSMLDRWTMMAIVGRRWAKRGRLLAEIVKREALTGFAFVWWEREREEASLFFSWPGEKEGKSGFRFCAGAGLGRRLQCRQGGLRQRRGAMACNTAHPSPRTSYSWQWASIDKAMNDSVNLGSGSFCATCPSITICCYLSIFARH</sequence>
<proteinExistence type="predicted"/>
<dbReference type="EMBL" id="KZ679676">
    <property type="protein sequence ID" value="PTB59535.1"/>
    <property type="molecule type" value="Genomic_DNA"/>
</dbReference>
<dbReference type="RefSeq" id="XP_024779212.1">
    <property type="nucleotide sequence ID" value="XM_024914191.1"/>
</dbReference>
<evidence type="ECO:0000313" key="1">
    <source>
        <dbReference type="EMBL" id="PTB59535.1"/>
    </source>
</evidence>
<organism evidence="1 2">
    <name type="scientific">Trichoderma harzianum CBS 226.95</name>
    <dbReference type="NCBI Taxonomy" id="983964"/>
    <lineage>
        <taxon>Eukaryota</taxon>
        <taxon>Fungi</taxon>
        <taxon>Dikarya</taxon>
        <taxon>Ascomycota</taxon>
        <taxon>Pezizomycotina</taxon>
        <taxon>Sordariomycetes</taxon>
        <taxon>Hypocreomycetidae</taxon>
        <taxon>Hypocreales</taxon>
        <taxon>Hypocreaceae</taxon>
        <taxon>Trichoderma</taxon>
    </lineage>
</organism>
<dbReference type="Proteomes" id="UP000241690">
    <property type="component" value="Unassembled WGS sequence"/>
</dbReference>
<name>A0A2T4AR38_TRIHA</name>
<protein>
    <submittedName>
        <fullName evidence="1">Uncharacterized protein</fullName>
    </submittedName>
</protein>
<evidence type="ECO:0000313" key="2">
    <source>
        <dbReference type="Proteomes" id="UP000241690"/>
    </source>
</evidence>
<keyword evidence="2" id="KW-1185">Reference proteome</keyword>
<reference evidence="1 2" key="1">
    <citation type="submission" date="2016-07" db="EMBL/GenBank/DDBJ databases">
        <title>Multiple horizontal gene transfer events from other fungi enriched the ability of initially mycotrophic Trichoderma (Ascomycota) to feed on dead plant biomass.</title>
        <authorList>
            <consortium name="DOE Joint Genome Institute"/>
            <person name="Aerts A."/>
            <person name="Atanasova L."/>
            <person name="Chenthamara K."/>
            <person name="Zhang J."/>
            <person name="Grujic M."/>
            <person name="Henrissat B."/>
            <person name="Kuo A."/>
            <person name="Salamov A."/>
            <person name="Lipzen A."/>
            <person name="Labutti K."/>
            <person name="Barry K."/>
            <person name="Miao Y."/>
            <person name="Rahimi M.J."/>
            <person name="Shen Q."/>
            <person name="Grigoriev I.V."/>
            <person name="Kubicek C.P."/>
            <person name="Druzhinina I.S."/>
        </authorList>
    </citation>
    <scope>NUCLEOTIDE SEQUENCE [LARGE SCALE GENOMIC DNA]</scope>
    <source>
        <strain evidence="1 2">CBS 226.95</strain>
    </source>
</reference>
<gene>
    <name evidence="1" type="ORF">M431DRAFT_306288</name>
</gene>
<dbReference type="GeneID" id="36622756"/>